<dbReference type="Pfam" id="PF00895">
    <property type="entry name" value="ATP-synt_8"/>
    <property type="match status" value="1"/>
</dbReference>
<comment type="similarity">
    <text evidence="2 12">Belongs to the ATPase protein 8 family.</text>
</comment>
<dbReference type="EMBL" id="MG882150">
    <property type="protein sequence ID" value="AVN67436.1"/>
    <property type="molecule type" value="Genomic_DNA"/>
</dbReference>
<evidence type="ECO:0000256" key="11">
    <source>
        <dbReference type="ARBA" id="ARBA00023136"/>
    </source>
</evidence>
<evidence type="ECO:0000256" key="5">
    <source>
        <dbReference type="ARBA" id="ARBA00022547"/>
    </source>
</evidence>
<name>A0A143GV07_GROPO</name>
<comment type="subunit">
    <text evidence="3">F-type ATPases have 2 components, CF(1) - the catalytic core - and CF(0) - the membrane proton channel.</text>
</comment>
<dbReference type="GO" id="GO:0015986">
    <property type="term" value="P:proton motive force-driven ATP synthesis"/>
    <property type="evidence" value="ECO:0007669"/>
    <property type="project" value="InterPro"/>
</dbReference>
<keyword evidence="10 12" id="KW-0496">Mitochondrion</keyword>
<dbReference type="GeneID" id="27436845"/>
<evidence type="ECO:0000256" key="6">
    <source>
        <dbReference type="ARBA" id="ARBA00022692"/>
    </source>
</evidence>
<evidence type="ECO:0000256" key="4">
    <source>
        <dbReference type="ARBA" id="ARBA00022448"/>
    </source>
</evidence>
<evidence type="ECO:0000256" key="3">
    <source>
        <dbReference type="ARBA" id="ARBA00011291"/>
    </source>
</evidence>
<dbReference type="RefSeq" id="YP_009250288.1">
    <property type="nucleotide sequence ID" value="NC_030001.1"/>
</dbReference>
<evidence type="ECO:0000256" key="8">
    <source>
        <dbReference type="ARBA" id="ARBA00022989"/>
    </source>
</evidence>
<accession>A0A143GV07</accession>
<organism evidence="14">
    <name type="scientific">Gromphadorhina portentosa</name>
    <name type="common">Madagascan hissing cockroach</name>
    <dbReference type="NCBI Taxonomy" id="36953"/>
    <lineage>
        <taxon>Eukaryota</taxon>
        <taxon>Metazoa</taxon>
        <taxon>Ecdysozoa</taxon>
        <taxon>Arthropoda</taxon>
        <taxon>Hexapoda</taxon>
        <taxon>Insecta</taxon>
        <taxon>Pterygota</taxon>
        <taxon>Neoptera</taxon>
        <taxon>Polyneoptera</taxon>
        <taxon>Dictyoptera</taxon>
        <taxon>Blattodea</taxon>
        <taxon>Blaberoidea</taxon>
        <taxon>Blaberidae</taxon>
        <taxon>Oxyhaloinae</taxon>
        <taxon>Gromphadorhina</taxon>
    </lineage>
</organism>
<evidence type="ECO:0000256" key="7">
    <source>
        <dbReference type="ARBA" id="ARBA00022781"/>
    </source>
</evidence>
<reference evidence="14" key="1">
    <citation type="journal article" date="2016" name="Gene">
        <title>The complete mitochondrial genomes of four cockroaches (Insecta: Blattodea) and phylogenetic analyses within cockroaches.</title>
        <authorList>
            <person name="Cheng X.F."/>
            <person name="Zhang L.P."/>
            <person name="Yu D.N."/>
            <person name="Storey K.B."/>
            <person name="Zhang J.Y."/>
        </authorList>
    </citation>
    <scope>NUCLEOTIDE SEQUENCE</scope>
</reference>
<comment type="subcellular location">
    <subcellularLocation>
        <location evidence="1 12">Mitochondrion membrane</location>
        <topology evidence="1 12">Single-pass membrane protein</topology>
    </subcellularLocation>
</comment>
<reference evidence="15" key="3">
    <citation type="journal article" date="2018" name="Mol. Biol. Evol.">
        <title>Transoceanic dispersal and plate tectonics shaped global cockroach distributions: evidence from mitochondrial phylogenomics.</title>
        <authorList>
            <person name="Bourguignon T."/>
            <person name="Qian T."/>
            <person name="Ho S.Y.W."/>
            <person name="Juna F."/>
            <person name="Wang Z."/>
            <person name="Arab D.A."/>
            <person name="Cameron S.L."/>
            <person name="Walker J."/>
            <person name="Rentz D."/>
            <person name="Evans T.A."/>
            <person name="Lo N."/>
        </authorList>
    </citation>
    <scope>NUCLEOTIDE SEQUENCE</scope>
</reference>
<keyword evidence="4 12" id="KW-0813">Transport</keyword>
<evidence type="ECO:0000256" key="2">
    <source>
        <dbReference type="ARBA" id="ARBA00008892"/>
    </source>
</evidence>
<keyword evidence="7 12" id="KW-0375">Hydrogen ion transport</keyword>
<dbReference type="AlphaFoldDB" id="A0A143GV07"/>
<keyword evidence="8 13" id="KW-1133">Transmembrane helix</keyword>
<reference evidence="14" key="2">
    <citation type="submission" date="2016-02" db="EMBL/GenBank/DDBJ databases">
        <authorList>
            <person name="Wen L."/>
            <person name="He K."/>
            <person name="Yang H."/>
        </authorList>
    </citation>
    <scope>NUCLEOTIDE SEQUENCE</scope>
</reference>
<feature type="transmembrane region" description="Helical" evidence="13">
    <location>
        <begin position="7"/>
        <end position="29"/>
    </location>
</feature>
<protein>
    <recommendedName>
        <fullName evidence="12">ATP synthase complex subunit 8</fullName>
    </recommendedName>
</protein>
<keyword evidence="5 12" id="KW-0138">CF(0)</keyword>
<evidence type="ECO:0000256" key="13">
    <source>
        <dbReference type="SAM" id="Phobius"/>
    </source>
</evidence>
<evidence type="ECO:0000313" key="15">
    <source>
        <dbReference type="EMBL" id="AVN67436.1"/>
    </source>
</evidence>
<evidence type="ECO:0000256" key="1">
    <source>
        <dbReference type="ARBA" id="ARBA00004304"/>
    </source>
</evidence>
<dbReference type="EMBL" id="KU684411">
    <property type="protein sequence ID" value="AMW91043.1"/>
    <property type="molecule type" value="Genomic_DNA"/>
</dbReference>
<keyword evidence="11 13" id="KW-0472">Membrane</keyword>
<gene>
    <name evidence="14" type="primary">ATP8</name>
    <name evidence="15" type="synonym">atp8</name>
</gene>
<dbReference type="GO" id="GO:0045259">
    <property type="term" value="C:proton-transporting ATP synthase complex"/>
    <property type="evidence" value="ECO:0007669"/>
    <property type="project" value="UniProtKB-KW"/>
</dbReference>
<dbReference type="GO" id="GO:0015078">
    <property type="term" value="F:proton transmembrane transporter activity"/>
    <property type="evidence" value="ECO:0007669"/>
    <property type="project" value="InterPro"/>
</dbReference>
<dbReference type="CTD" id="4509"/>
<keyword evidence="6 12" id="KW-0812">Transmembrane</keyword>
<evidence type="ECO:0000313" key="14">
    <source>
        <dbReference type="EMBL" id="AMW91043.1"/>
    </source>
</evidence>
<dbReference type="GO" id="GO:0031966">
    <property type="term" value="C:mitochondrial membrane"/>
    <property type="evidence" value="ECO:0007669"/>
    <property type="project" value="UniProtKB-SubCell"/>
</dbReference>
<sequence length="51" mass="6200">MPQMMPLWWFTLFSFFILMLLTFSFINYYSFIPQPSPTSKSLSPNISTWKW</sequence>
<geneLocation type="mitochondrion" evidence="14"/>
<evidence type="ECO:0000256" key="10">
    <source>
        <dbReference type="ARBA" id="ARBA00023128"/>
    </source>
</evidence>
<evidence type="ECO:0000256" key="12">
    <source>
        <dbReference type="RuleBase" id="RU003661"/>
    </source>
</evidence>
<keyword evidence="9 12" id="KW-0406">Ion transport</keyword>
<dbReference type="InterPro" id="IPR001421">
    <property type="entry name" value="ATP8_metazoa"/>
</dbReference>
<proteinExistence type="inferred from homology"/>
<evidence type="ECO:0000256" key="9">
    <source>
        <dbReference type="ARBA" id="ARBA00023065"/>
    </source>
</evidence>